<keyword evidence="3" id="KW-1185">Reference proteome</keyword>
<reference evidence="2 3" key="1">
    <citation type="journal article" date="2006" name="Int. J. Syst. Evol. Microbiol.">
        <title>Costertonia aggregata gen. nov., sp. nov., a mesophilic marine bacterium of the family Flavobacteriaceae, isolated from a mature biofilm.</title>
        <authorList>
            <person name="Kwon K.K."/>
            <person name="Lee Y.K."/>
            <person name="Lee H.K."/>
        </authorList>
    </citation>
    <scope>NUCLEOTIDE SEQUENCE [LARGE SCALE GENOMIC DNA]</scope>
    <source>
        <strain evidence="2 3">KCCM 42265</strain>
    </source>
</reference>
<evidence type="ECO:0000259" key="1">
    <source>
        <dbReference type="PROSITE" id="PS51819"/>
    </source>
</evidence>
<dbReference type="SUPFAM" id="SSF54593">
    <property type="entry name" value="Glyoxalase/Bleomycin resistance protein/Dihydroxybiphenyl dioxygenase"/>
    <property type="match status" value="1"/>
</dbReference>
<sequence length="125" mass="14000">MENNMVGWFEIPVTDMERAKKFYESVFEISIAIHELGDFIMGWFPMFPGKSGATGSLVQHAMYMPSSTHGPLIYFSCENVVNELNRVENAGGTILQKKKEIGDGHGFMGMIKDSEGNRVALYSQK</sequence>
<dbReference type="PANTHER" id="PTHR33993:SF2">
    <property type="entry name" value="VOC DOMAIN-CONTAINING PROTEIN"/>
    <property type="match status" value="1"/>
</dbReference>
<protein>
    <submittedName>
        <fullName evidence="2">VOC family protein</fullName>
    </submittedName>
</protein>
<evidence type="ECO:0000313" key="3">
    <source>
        <dbReference type="Proteomes" id="UP000509302"/>
    </source>
</evidence>
<dbReference type="AlphaFoldDB" id="A0A7H9AK66"/>
<gene>
    <name evidence="2" type="ORF">HYG79_00595</name>
</gene>
<dbReference type="InterPro" id="IPR029068">
    <property type="entry name" value="Glyas_Bleomycin-R_OHBP_Dase"/>
</dbReference>
<organism evidence="2 3">
    <name type="scientific">Costertonia aggregata</name>
    <dbReference type="NCBI Taxonomy" id="343403"/>
    <lineage>
        <taxon>Bacteria</taxon>
        <taxon>Pseudomonadati</taxon>
        <taxon>Bacteroidota</taxon>
        <taxon>Flavobacteriia</taxon>
        <taxon>Flavobacteriales</taxon>
        <taxon>Flavobacteriaceae</taxon>
        <taxon>Costertonia</taxon>
    </lineage>
</organism>
<evidence type="ECO:0000313" key="2">
    <source>
        <dbReference type="EMBL" id="QLG43906.1"/>
    </source>
</evidence>
<proteinExistence type="predicted"/>
<accession>A0A7H9AK66</accession>
<dbReference type="InterPro" id="IPR037523">
    <property type="entry name" value="VOC_core"/>
</dbReference>
<feature type="domain" description="VOC" evidence="1">
    <location>
        <begin position="5"/>
        <end position="124"/>
    </location>
</feature>
<dbReference type="Gene3D" id="3.10.180.10">
    <property type="entry name" value="2,3-Dihydroxybiphenyl 1,2-Dioxygenase, domain 1"/>
    <property type="match status" value="1"/>
</dbReference>
<dbReference type="RefSeq" id="WP_179240243.1">
    <property type="nucleotide sequence ID" value="NZ_CP058595.1"/>
</dbReference>
<dbReference type="CDD" id="cd07247">
    <property type="entry name" value="SgaA_N_like"/>
    <property type="match status" value="1"/>
</dbReference>
<name>A0A7H9AK66_9FLAO</name>
<dbReference type="PROSITE" id="PS51819">
    <property type="entry name" value="VOC"/>
    <property type="match status" value="1"/>
</dbReference>
<dbReference type="EMBL" id="CP058595">
    <property type="protein sequence ID" value="QLG43906.1"/>
    <property type="molecule type" value="Genomic_DNA"/>
</dbReference>
<dbReference type="InterPro" id="IPR004360">
    <property type="entry name" value="Glyas_Fos-R_dOase_dom"/>
</dbReference>
<dbReference type="Pfam" id="PF00903">
    <property type="entry name" value="Glyoxalase"/>
    <property type="match status" value="1"/>
</dbReference>
<dbReference type="KEGG" id="cagg:HYG79_00595"/>
<dbReference type="PANTHER" id="PTHR33993">
    <property type="entry name" value="GLYOXALASE-RELATED"/>
    <property type="match status" value="1"/>
</dbReference>
<dbReference type="Proteomes" id="UP000509302">
    <property type="component" value="Chromosome"/>
</dbReference>
<dbReference type="InterPro" id="IPR052164">
    <property type="entry name" value="Anthracycline_SecMetBiosynth"/>
</dbReference>